<dbReference type="InterPro" id="IPR009057">
    <property type="entry name" value="Homeodomain-like_sf"/>
</dbReference>
<dbReference type="Pfam" id="PF00440">
    <property type="entry name" value="TetR_N"/>
    <property type="match status" value="1"/>
</dbReference>
<evidence type="ECO:0000259" key="3">
    <source>
        <dbReference type="PROSITE" id="PS50977"/>
    </source>
</evidence>
<keyword evidence="1 2" id="KW-0238">DNA-binding</keyword>
<evidence type="ECO:0000256" key="2">
    <source>
        <dbReference type="PROSITE-ProRule" id="PRU00335"/>
    </source>
</evidence>
<reference evidence="4 5" key="1">
    <citation type="submission" date="2023-03" db="EMBL/GenBank/DDBJ databases">
        <title>Altererythrobacter sp. CAU 1644 isolated from sand.</title>
        <authorList>
            <person name="Kim W."/>
        </authorList>
    </citation>
    <scope>NUCLEOTIDE SEQUENCE [LARGE SCALE GENOMIC DNA]</scope>
    <source>
        <strain evidence="4 5">CAU 1644</strain>
    </source>
</reference>
<organism evidence="4 5">
    <name type="scientific">Altererythrobacter arenosus</name>
    <dbReference type="NCBI Taxonomy" id="3032592"/>
    <lineage>
        <taxon>Bacteria</taxon>
        <taxon>Pseudomonadati</taxon>
        <taxon>Pseudomonadota</taxon>
        <taxon>Alphaproteobacteria</taxon>
        <taxon>Sphingomonadales</taxon>
        <taxon>Erythrobacteraceae</taxon>
        <taxon>Altererythrobacter</taxon>
    </lineage>
</organism>
<gene>
    <name evidence="4" type="ORF">P7228_13255</name>
</gene>
<dbReference type="Gene3D" id="1.10.357.10">
    <property type="entry name" value="Tetracycline Repressor, domain 2"/>
    <property type="match status" value="1"/>
</dbReference>
<dbReference type="InterPro" id="IPR001647">
    <property type="entry name" value="HTH_TetR"/>
</dbReference>
<evidence type="ECO:0000313" key="5">
    <source>
        <dbReference type="Proteomes" id="UP001215827"/>
    </source>
</evidence>
<dbReference type="EMBL" id="CP121106">
    <property type="protein sequence ID" value="WFL76947.1"/>
    <property type="molecule type" value="Genomic_DNA"/>
</dbReference>
<dbReference type="RefSeq" id="WP_278015706.1">
    <property type="nucleotide sequence ID" value="NZ_CP121106.1"/>
</dbReference>
<sequence>MDDLSQKSGSSRAATRAQILSTFNRLLLAGEKKRPAVSEIVTEAGVARSTFYDHFDGVEALFDESLSGLFRRIAHCLVGAGEREEMVWLMAHILENRERGRKLLSGPDAERIGNVLSRLLHEELGMRPDARLHAILISGTVMAALGAWMTGKLATTPETLSDRLLYTSRAILGADDDWRS</sequence>
<evidence type="ECO:0000313" key="4">
    <source>
        <dbReference type="EMBL" id="WFL76947.1"/>
    </source>
</evidence>
<feature type="domain" description="HTH tetR-type" evidence="3">
    <location>
        <begin position="13"/>
        <end position="73"/>
    </location>
</feature>
<accession>A0ABY8FPK7</accession>
<feature type="DNA-binding region" description="H-T-H motif" evidence="2">
    <location>
        <begin position="36"/>
        <end position="55"/>
    </location>
</feature>
<protein>
    <submittedName>
        <fullName evidence="4">TetR/AcrR family transcriptional regulator</fullName>
    </submittedName>
</protein>
<dbReference type="SUPFAM" id="SSF46689">
    <property type="entry name" value="Homeodomain-like"/>
    <property type="match status" value="1"/>
</dbReference>
<dbReference type="PROSITE" id="PS50977">
    <property type="entry name" value="HTH_TETR_2"/>
    <property type="match status" value="1"/>
</dbReference>
<name>A0ABY8FPK7_9SPHN</name>
<proteinExistence type="predicted"/>
<dbReference type="Proteomes" id="UP001215827">
    <property type="component" value="Chromosome"/>
</dbReference>
<evidence type="ECO:0000256" key="1">
    <source>
        <dbReference type="ARBA" id="ARBA00023125"/>
    </source>
</evidence>
<keyword evidence="5" id="KW-1185">Reference proteome</keyword>